<evidence type="ECO:0000256" key="3">
    <source>
        <dbReference type="ARBA" id="ARBA00022692"/>
    </source>
</evidence>
<organism evidence="9 10">
    <name type="scientific">Candidula unifasciata</name>
    <dbReference type="NCBI Taxonomy" id="100452"/>
    <lineage>
        <taxon>Eukaryota</taxon>
        <taxon>Metazoa</taxon>
        <taxon>Spiralia</taxon>
        <taxon>Lophotrochozoa</taxon>
        <taxon>Mollusca</taxon>
        <taxon>Gastropoda</taxon>
        <taxon>Heterobranchia</taxon>
        <taxon>Euthyneura</taxon>
        <taxon>Panpulmonata</taxon>
        <taxon>Eupulmonata</taxon>
        <taxon>Stylommatophora</taxon>
        <taxon>Helicina</taxon>
        <taxon>Helicoidea</taxon>
        <taxon>Geomitridae</taxon>
        <taxon>Candidula</taxon>
    </lineage>
</organism>
<proteinExistence type="inferred from homology"/>
<feature type="transmembrane region" description="Helical" evidence="7">
    <location>
        <begin position="320"/>
        <end position="338"/>
    </location>
</feature>
<feature type="transmembrane region" description="Helical" evidence="7">
    <location>
        <begin position="71"/>
        <end position="90"/>
    </location>
</feature>
<feature type="domain" description="Major facilitator superfamily (MFS) profile" evidence="8">
    <location>
        <begin position="20"/>
        <end position="465"/>
    </location>
</feature>
<dbReference type="InterPro" id="IPR020846">
    <property type="entry name" value="MFS_dom"/>
</dbReference>
<evidence type="ECO:0000256" key="4">
    <source>
        <dbReference type="ARBA" id="ARBA00022989"/>
    </source>
</evidence>
<evidence type="ECO:0000313" key="10">
    <source>
        <dbReference type="Proteomes" id="UP000678393"/>
    </source>
</evidence>
<dbReference type="AlphaFoldDB" id="A0A8S3Z401"/>
<evidence type="ECO:0000256" key="5">
    <source>
        <dbReference type="ARBA" id="ARBA00023136"/>
    </source>
</evidence>
<evidence type="ECO:0000256" key="1">
    <source>
        <dbReference type="ARBA" id="ARBA00004141"/>
    </source>
</evidence>
<gene>
    <name evidence="9" type="ORF">CUNI_LOCUS7640</name>
</gene>
<dbReference type="SUPFAM" id="SSF103473">
    <property type="entry name" value="MFS general substrate transporter"/>
    <property type="match status" value="1"/>
</dbReference>
<dbReference type="InterPro" id="IPR005829">
    <property type="entry name" value="Sugar_transporter_CS"/>
</dbReference>
<dbReference type="Pfam" id="PF00083">
    <property type="entry name" value="Sugar_tr"/>
    <property type="match status" value="1"/>
</dbReference>
<dbReference type="InterPro" id="IPR045263">
    <property type="entry name" value="GLUT"/>
</dbReference>
<dbReference type="InterPro" id="IPR003663">
    <property type="entry name" value="Sugar/inositol_transpt"/>
</dbReference>
<comment type="subcellular location">
    <subcellularLocation>
        <location evidence="1">Membrane</location>
        <topology evidence="1">Multi-pass membrane protein</topology>
    </subcellularLocation>
</comment>
<dbReference type="NCBIfam" id="TIGR00879">
    <property type="entry name" value="SP"/>
    <property type="match status" value="1"/>
</dbReference>
<evidence type="ECO:0000313" key="9">
    <source>
        <dbReference type="EMBL" id="CAG5122082.1"/>
    </source>
</evidence>
<accession>A0A8S3Z401</accession>
<dbReference type="PROSITE" id="PS50850">
    <property type="entry name" value="MFS"/>
    <property type="match status" value="1"/>
</dbReference>
<keyword evidence="2 6" id="KW-0813">Transport</keyword>
<dbReference type="InterPro" id="IPR005828">
    <property type="entry name" value="MFS_sugar_transport-like"/>
</dbReference>
<reference evidence="9" key="1">
    <citation type="submission" date="2021-04" db="EMBL/GenBank/DDBJ databases">
        <authorList>
            <consortium name="Molecular Ecology Group"/>
        </authorList>
    </citation>
    <scope>NUCLEOTIDE SEQUENCE</scope>
</reference>
<feature type="transmembrane region" description="Helical" evidence="7">
    <location>
        <begin position="130"/>
        <end position="151"/>
    </location>
</feature>
<evidence type="ECO:0000259" key="8">
    <source>
        <dbReference type="PROSITE" id="PS50850"/>
    </source>
</evidence>
<sequence>MPDNHLEDKTQKGGWTLRMVAITCVAYLIIPAMSYAIACLNAPSQLIKIFMNETEQERTGEPFTESQVESMYGLLVAVIGIGAGFASLTADSIADLIGRKYALIMSAVIGIVGTLLMALCTVGKSYEMLFVGRAVNGLALGWGLSLAPPYIMEMCRSHQKGAAAMANIVSQSSAFFIAQVFGYEELLGNTDYWPYLIGFPIILLGLQLILLPFCPQNPRYLLVKKNDEAGAIKALRIIRGSEDVNEDLKEIRQEMAESTTESQISFFKLFVTPSMRRPLIIAIAMGLQQNWCGMNGILFFSDTLFKEVGVTGRSSRYATSGTGGVFLLGCIGATYLVTKFGRKTLFVIGTAAIGIFCAVFSLTCVFQNDASFLKYVNIVVALLIMVSYALGPVSVFWVILGELFPHSARGAGFGVAILCAFIGFFAHCYALPAMNETMSAYTFFVFAGIDAAMVVFCIFLMPETRNRSFSEMIQGWAVPELSEVQSPPSISVATISSNTQIEPGTSVVAFDHHELSKTGERNINNDVVM</sequence>
<keyword evidence="5 7" id="KW-0472">Membrane</keyword>
<dbReference type="Proteomes" id="UP000678393">
    <property type="component" value="Unassembled WGS sequence"/>
</dbReference>
<dbReference type="GO" id="GO:0016020">
    <property type="term" value="C:membrane"/>
    <property type="evidence" value="ECO:0007669"/>
    <property type="project" value="UniProtKB-SubCell"/>
</dbReference>
<evidence type="ECO:0000256" key="6">
    <source>
        <dbReference type="RuleBase" id="RU003346"/>
    </source>
</evidence>
<dbReference type="PRINTS" id="PR00171">
    <property type="entry name" value="SUGRTRNSPORT"/>
</dbReference>
<name>A0A8S3Z401_9EUPU</name>
<comment type="similarity">
    <text evidence="6">Belongs to the major facilitator superfamily. Sugar transporter (TC 2.A.1.1) family.</text>
</comment>
<feature type="transmembrane region" description="Helical" evidence="7">
    <location>
        <begin position="375"/>
        <end position="400"/>
    </location>
</feature>
<keyword evidence="4 7" id="KW-1133">Transmembrane helix</keyword>
<feature type="transmembrane region" description="Helical" evidence="7">
    <location>
        <begin position="20"/>
        <end position="38"/>
    </location>
</feature>
<feature type="transmembrane region" description="Helical" evidence="7">
    <location>
        <begin position="279"/>
        <end position="300"/>
    </location>
</feature>
<feature type="transmembrane region" description="Helical" evidence="7">
    <location>
        <begin position="345"/>
        <end position="363"/>
    </location>
</feature>
<keyword evidence="3 7" id="KW-0812">Transmembrane</keyword>
<evidence type="ECO:0000256" key="2">
    <source>
        <dbReference type="ARBA" id="ARBA00022448"/>
    </source>
</evidence>
<feature type="transmembrane region" description="Helical" evidence="7">
    <location>
        <begin position="438"/>
        <end position="461"/>
    </location>
</feature>
<dbReference type="EMBL" id="CAJHNH020001224">
    <property type="protein sequence ID" value="CAG5122082.1"/>
    <property type="molecule type" value="Genomic_DNA"/>
</dbReference>
<comment type="caution">
    <text evidence="9">The sequence shown here is derived from an EMBL/GenBank/DDBJ whole genome shotgun (WGS) entry which is preliminary data.</text>
</comment>
<dbReference type="Gene3D" id="1.20.1250.20">
    <property type="entry name" value="MFS general substrate transporter like domains"/>
    <property type="match status" value="1"/>
</dbReference>
<feature type="transmembrane region" description="Helical" evidence="7">
    <location>
        <begin position="102"/>
        <end position="124"/>
    </location>
</feature>
<feature type="transmembrane region" description="Helical" evidence="7">
    <location>
        <begin position="193"/>
        <end position="214"/>
    </location>
</feature>
<dbReference type="PANTHER" id="PTHR23503">
    <property type="entry name" value="SOLUTE CARRIER FAMILY 2"/>
    <property type="match status" value="1"/>
</dbReference>
<dbReference type="PROSITE" id="PS00217">
    <property type="entry name" value="SUGAR_TRANSPORT_2"/>
    <property type="match status" value="1"/>
</dbReference>
<keyword evidence="10" id="KW-1185">Reference proteome</keyword>
<dbReference type="GO" id="GO:0015149">
    <property type="term" value="F:hexose transmembrane transporter activity"/>
    <property type="evidence" value="ECO:0007669"/>
    <property type="project" value="TreeGrafter"/>
</dbReference>
<feature type="transmembrane region" description="Helical" evidence="7">
    <location>
        <begin position="412"/>
        <end position="432"/>
    </location>
</feature>
<dbReference type="PANTHER" id="PTHR23503:SF8">
    <property type="entry name" value="FACILITATED GLUCOSE TRANSPORTER PROTEIN 1"/>
    <property type="match status" value="1"/>
</dbReference>
<dbReference type="OrthoDB" id="4540492at2759"/>
<dbReference type="InterPro" id="IPR036259">
    <property type="entry name" value="MFS_trans_sf"/>
</dbReference>
<evidence type="ECO:0000256" key="7">
    <source>
        <dbReference type="SAM" id="Phobius"/>
    </source>
</evidence>
<protein>
    <recommendedName>
        <fullName evidence="8">Major facilitator superfamily (MFS) profile domain-containing protein</fullName>
    </recommendedName>
</protein>